<dbReference type="FunFam" id="1.10.275.20:FF:000001">
    <property type="entry name" value="carnitine O-palmitoyltransferase 2, mitochondrial"/>
    <property type="match status" value="1"/>
</dbReference>
<comment type="catalytic activity">
    <reaction evidence="3">
        <text>4,8-dimethylnonanoyl-CoA + (R)-carnitine = O-4,8-dimethylnonanoyl-(R)-carnitine + CoA</text>
        <dbReference type="Rhea" id="RHEA:44860"/>
        <dbReference type="ChEBI" id="CHEBI:16347"/>
        <dbReference type="ChEBI" id="CHEBI:57287"/>
        <dbReference type="ChEBI" id="CHEBI:77061"/>
        <dbReference type="ChEBI" id="CHEBI:84654"/>
    </reaction>
</comment>
<dbReference type="SUPFAM" id="SSF52777">
    <property type="entry name" value="CoA-dependent acyltransferases"/>
    <property type="match status" value="1"/>
</dbReference>
<reference evidence="6 7" key="1">
    <citation type="journal article" date="2019" name="Sci. Rep.">
        <title>Orb-weaving spider Araneus ventricosus genome elucidates the spidroin gene catalogue.</title>
        <authorList>
            <person name="Kono N."/>
            <person name="Nakamura H."/>
            <person name="Ohtoshi R."/>
            <person name="Moran D.A.P."/>
            <person name="Shinohara A."/>
            <person name="Yoshida Y."/>
            <person name="Fujiwara M."/>
            <person name="Mori M."/>
            <person name="Tomita M."/>
            <person name="Arakawa K."/>
        </authorList>
    </citation>
    <scope>NUCLEOTIDE SEQUENCE [LARGE SCALE GENOMIC DNA]</scope>
</reference>
<keyword evidence="6" id="KW-0808">Transferase</keyword>
<dbReference type="OrthoDB" id="240216at2759"/>
<dbReference type="AlphaFoldDB" id="A0A4Y2B2J6"/>
<dbReference type="Gene3D" id="1.20.1280.180">
    <property type="match status" value="1"/>
</dbReference>
<dbReference type="InterPro" id="IPR042572">
    <property type="entry name" value="Carn_acyl_trans_N"/>
</dbReference>
<dbReference type="PROSITE" id="PS00440">
    <property type="entry name" value="ACYLTRANSF_C_2"/>
    <property type="match status" value="1"/>
</dbReference>
<dbReference type="EMBL" id="BGPR01000049">
    <property type="protein sequence ID" value="GBL86551.1"/>
    <property type="molecule type" value="Genomic_DNA"/>
</dbReference>
<evidence type="ECO:0000256" key="4">
    <source>
        <dbReference type="PIRSR" id="PIRSR600542-1"/>
    </source>
</evidence>
<dbReference type="Gene3D" id="3.30.559.70">
    <property type="entry name" value="Choline/Carnitine o-acyltransferase, domain 2"/>
    <property type="match status" value="1"/>
</dbReference>
<dbReference type="InterPro" id="IPR039551">
    <property type="entry name" value="Cho/carn_acyl_trans"/>
</dbReference>
<comment type="pathway">
    <text evidence="1">Lipid metabolism; fatty acid beta-oxidation.</text>
</comment>
<evidence type="ECO:0000256" key="3">
    <source>
        <dbReference type="ARBA" id="ARBA00048999"/>
    </source>
</evidence>
<dbReference type="InterPro" id="IPR000542">
    <property type="entry name" value="Carn_acyl_trans"/>
</dbReference>
<evidence type="ECO:0000256" key="1">
    <source>
        <dbReference type="ARBA" id="ARBA00005005"/>
    </source>
</evidence>
<dbReference type="GO" id="GO:0004095">
    <property type="term" value="F:carnitine O-palmitoyltransferase activity"/>
    <property type="evidence" value="ECO:0007669"/>
    <property type="project" value="TreeGrafter"/>
</dbReference>
<evidence type="ECO:0000313" key="7">
    <source>
        <dbReference type="Proteomes" id="UP000499080"/>
    </source>
</evidence>
<evidence type="ECO:0000259" key="5">
    <source>
        <dbReference type="Pfam" id="PF00755"/>
    </source>
</evidence>
<name>A0A4Y2B2J6_ARAVE</name>
<keyword evidence="2" id="KW-0012">Acyltransferase</keyword>
<dbReference type="PANTHER" id="PTHR22589:SF16">
    <property type="entry name" value="CARNITINE O-PALMITOYLTRANSFERASE 2, MITOCHONDRIAL"/>
    <property type="match status" value="1"/>
</dbReference>
<gene>
    <name evidence="6" type="primary">CPT2</name>
    <name evidence="6" type="ORF">AVEN_194808_1</name>
</gene>
<dbReference type="GO" id="GO:0005739">
    <property type="term" value="C:mitochondrion"/>
    <property type="evidence" value="ECO:0007669"/>
    <property type="project" value="TreeGrafter"/>
</dbReference>
<sequence>MLNSLKLIRSSTENILYCRTGKSFLIFSKNGAIYRRCTTVHGKDLQFLQRSIVPTNHFQDSLPRLPVPELDKTCERYIAALQPFINSERLKKTQQIVDEFKQGEGLELQKELKASDARNKHTSYISEPWFDMYLKSRVPLVLNFNPFLAFKDDPRPKYNNQLLRSTNMIVSSLRFLKSLRENILEPEIFHLNPEKSDTSFFRKTMRLIPRPFAWYGAYLFKAFPLDMSQFGNLFNSTRIPRPRKDELQVYPDAQHIVVLRNGHFYAFDVLDGDGNIIPPSHIKDLINYILSDSQAPPSHPVSFLTTENRDVWADARSQLEKLGNAEQLKLIDSAIFVLALDEETLGNDLIKSAHHMLHGPVHNRWFDKSFTLIITKDGKAAINFEHAWGDGVAVLRYFNEIFLDSTKNHFVGPKTVPGNVDASHRVKKLDFFLDDSMKSIIKKAEENVKSTTDKLRMDILQHYQLHRECIKGFKLSPDSVAQLGFQQTKYQEDWLSLTDPTGNEVSFWCDKGKDDFHCFCRFCKKDIAICNSGKLQIFQHAKSAKHKKSVKDATDLSQSKLKMISAANGDRGLCFDKTTASSSSMTQWNFNEEEKIIFAEILYILHAAVNNIYFSSFDGISQLFSRMFPKGEEAKGMKLSSRKIAYEIFHSLGSYFLAKISKSIQSCSFFTLLFDETLNESNKKQLDIHVRFWNCELNAIQQSYVGSEMLFHAIASDIDSAIMTCRKKANLPIKKLLMLGSDGPNVNKAVFKIFDHRLKSEVGEGLVNVGTCNLHIVHNAFGEVLQLNAFASIIDFLEDIDVWFRKYPSRKEDPFALR</sequence>
<feature type="active site" description="Proton acceptor" evidence="4">
    <location>
        <position position="386"/>
    </location>
</feature>
<accession>A0A4Y2B2J6</accession>
<dbReference type="PANTHER" id="PTHR22589">
    <property type="entry name" value="CARNITINE O-ACYLTRANSFERASE"/>
    <property type="match status" value="1"/>
</dbReference>
<dbReference type="Proteomes" id="UP000499080">
    <property type="component" value="Unassembled WGS sequence"/>
</dbReference>
<evidence type="ECO:0000313" key="6">
    <source>
        <dbReference type="EMBL" id="GBL86551.1"/>
    </source>
</evidence>
<dbReference type="GO" id="GO:0006635">
    <property type="term" value="P:fatty acid beta-oxidation"/>
    <property type="evidence" value="ECO:0007669"/>
    <property type="project" value="UniProtKB-UniPathway"/>
</dbReference>
<organism evidence="6 7">
    <name type="scientific">Araneus ventricosus</name>
    <name type="common">Orbweaver spider</name>
    <name type="synonym">Epeira ventricosa</name>
    <dbReference type="NCBI Taxonomy" id="182803"/>
    <lineage>
        <taxon>Eukaryota</taxon>
        <taxon>Metazoa</taxon>
        <taxon>Ecdysozoa</taxon>
        <taxon>Arthropoda</taxon>
        <taxon>Chelicerata</taxon>
        <taxon>Arachnida</taxon>
        <taxon>Araneae</taxon>
        <taxon>Araneomorphae</taxon>
        <taxon>Entelegynae</taxon>
        <taxon>Araneoidea</taxon>
        <taxon>Araneidae</taxon>
        <taxon>Araneus</taxon>
    </lineage>
</organism>
<dbReference type="InterPro" id="IPR042231">
    <property type="entry name" value="Cho/carn_acyl_trans_2"/>
</dbReference>
<proteinExistence type="predicted"/>
<comment type="caution">
    <text evidence="6">The sequence shown here is derived from an EMBL/GenBank/DDBJ whole genome shotgun (WGS) entry which is preliminary data.</text>
</comment>
<protein>
    <submittedName>
        <fullName evidence="6">Carnitine O-palmitoyltransferase 2, mitochondrial</fullName>
    </submittedName>
</protein>
<evidence type="ECO:0000256" key="2">
    <source>
        <dbReference type="ARBA" id="ARBA00023315"/>
    </source>
</evidence>
<dbReference type="Gene3D" id="1.10.275.20">
    <property type="entry name" value="Choline/Carnitine o-acyltransferase"/>
    <property type="match status" value="1"/>
</dbReference>
<dbReference type="Pfam" id="PF00755">
    <property type="entry name" value="Carn_acyltransf"/>
    <property type="match status" value="1"/>
</dbReference>
<feature type="domain" description="Choline/carnitine acyltransferase" evidence="5">
    <location>
        <begin position="65"/>
        <end position="491"/>
    </location>
</feature>
<dbReference type="UniPathway" id="UPA00659"/>
<keyword evidence="7" id="KW-1185">Reference proteome</keyword>